<dbReference type="InterPro" id="IPR050190">
    <property type="entry name" value="UPF0213_domain"/>
</dbReference>
<evidence type="ECO:0000313" key="4">
    <source>
        <dbReference type="Proteomes" id="UP000321926"/>
    </source>
</evidence>
<proteinExistence type="inferred from homology"/>
<comment type="caution">
    <text evidence="3">The sequence shown here is derived from an EMBL/GenBank/DDBJ whole genome shotgun (WGS) entry which is preliminary data.</text>
</comment>
<evidence type="ECO:0000256" key="1">
    <source>
        <dbReference type="ARBA" id="ARBA00007435"/>
    </source>
</evidence>
<dbReference type="InterPro" id="IPR035901">
    <property type="entry name" value="GIY-YIG_endonuc_sf"/>
</dbReference>
<evidence type="ECO:0000313" key="3">
    <source>
        <dbReference type="EMBL" id="TXK50280.1"/>
    </source>
</evidence>
<dbReference type="AlphaFoldDB" id="A0A5C8KD83"/>
<name>A0A5C8KD83_9BACT</name>
<keyword evidence="4" id="KW-1185">Reference proteome</keyword>
<protein>
    <submittedName>
        <fullName evidence="3">GIY-YIG nuclease family protein</fullName>
    </submittedName>
</protein>
<sequence>MKDHNYFVYIMTNPGKKVLYVGVTNDLSVRLEQHRQNRGKPDSFAGRYYCYKLLYYERYTHVQHAIEREKEIKLMSREDKLDLIKQENPLLMFLEVRQ</sequence>
<dbReference type="EMBL" id="VRTY01000013">
    <property type="protein sequence ID" value="TXK50280.1"/>
    <property type="molecule type" value="Genomic_DNA"/>
</dbReference>
<dbReference type="Gene3D" id="3.40.1440.10">
    <property type="entry name" value="GIY-YIG endonuclease"/>
    <property type="match status" value="1"/>
</dbReference>
<reference evidence="3 4" key="1">
    <citation type="submission" date="2019-08" db="EMBL/GenBank/DDBJ databases">
        <authorList>
            <person name="Shi S."/>
        </authorList>
    </citation>
    <scope>NUCLEOTIDE SEQUENCE [LARGE SCALE GENOMIC DNA]</scope>
    <source>
        <strain evidence="3 4">GY10130</strain>
    </source>
</reference>
<feature type="domain" description="GIY-YIG" evidence="2">
    <location>
        <begin position="4"/>
        <end position="82"/>
    </location>
</feature>
<dbReference type="Proteomes" id="UP000321926">
    <property type="component" value="Unassembled WGS sequence"/>
</dbReference>
<dbReference type="OrthoDB" id="1495241at2"/>
<accession>A0A5C8KD83</accession>
<dbReference type="PANTHER" id="PTHR34477">
    <property type="entry name" value="UPF0213 PROTEIN YHBQ"/>
    <property type="match status" value="1"/>
</dbReference>
<dbReference type="InterPro" id="IPR000305">
    <property type="entry name" value="GIY-YIG_endonuc"/>
</dbReference>
<dbReference type="RefSeq" id="WP_147920693.1">
    <property type="nucleotide sequence ID" value="NZ_VRTY01000013.1"/>
</dbReference>
<comment type="similarity">
    <text evidence="1">Belongs to the UPF0213 family.</text>
</comment>
<organism evidence="3 4">
    <name type="scientific">Pontibacter qinzhouensis</name>
    <dbReference type="NCBI Taxonomy" id="2603253"/>
    <lineage>
        <taxon>Bacteria</taxon>
        <taxon>Pseudomonadati</taxon>
        <taxon>Bacteroidota</taxon>
        <taxon>Cytophagia</taxon>
        <taxon>Cytophagales</taxon>
        <taxon>Hymenobacteraceae</taxon>
        <taxon>Pontibacter</taxon>
    </lineage>
</organism>
<gene>
    <name evidence="3" type="ORF">FVR03_05150</name>
</gene>
<dbReference type="Pfam" id="PF01541">
    <property type="entry name" value="GIY-YIG"/>
    <property type="match status" value="1"/>
</dbReference>
<evidence type="ECO:0000259" key="2">
    <source>
        <dbReference type="PROSITE" id="PS50164"/>
    </source>
</evidence>
<dbReference type="PANTHER" id="PTHR34477:SF5">
    <property type="entry name" value="BSL5627 PROTEIN"/>
    <property type="match status" value="1"/>
</dbReference>
<dbReference type="SUPFAM" id="SSF82771">
    <property type="entry name" value="GIY-YIG endonuclease"/>
    <property type="match status" value="1"/>
</dbReference>
<dbReference type="PROSITE" id="PS50164">
    <property type="entry name" value="GIY_YIG"/>
    <property type="match status" value="1"/>
</dbReference>